<evidence type="ECO:0000256" key="5">
    <source>
        <dbReference type="ARBA" id="ARBA00022741"/>
    </source>
</evidence>
<feature type="domain" description="P-type ATPase A" evidence="14">
    <location>
        <begin position="517"/>
        <end position="636"/>
    </location>
</feature>
<dbReference type="PROSITE" id="PS00154">
    <property type="entry name" value="ATPASE_E1_E2"/>
    <property type="match status" value="1"/>
</dbReference>
<dbReference type="PRINTS" id="PR00119">
    <property type="entry name" value="CATATPASE"/>
</dbReference>
<evidence type="ECO:0000313" key="16">
    <source>
        <dbReference type="EMBL" id="KAK9718114.1"/>
    </source>
</evidence>
<feature type="domain" description="Cation-transporting P-type ATPase N-terminal" evidence="15">
    <location>
        <begin position="425"/>
        <end position="467"/>
    </location>
</feature>
<feature type="transmembrane region" description="Helical" evidence="12">
    <location>
        <begin position="481"/>
        <end position="501"/>
    </location>
</feature>
<sequence>MVRYTDVAWLLAVFLLASHVNSVPLIPINENDTKGQTCPLGTRKHAMCPVLCVTDINQCPQSIRPSCPEGQSYCPDGSCKGSCAGSVSNCICPGIQLSQQYYPCNKGQWVNIPQFDPKRVDAQTGEVCARELGLNNIPLVALGSTSSQLWLTCPKTKQVQQFTYTEPMWIGVWTILSTEVFLLITWHLYKTFAERSIRQENIARRKESYQTEQQISEKDQPNEKAKREQVEVDEEQDNSDFIIKGYNNCFYGTITFWSVVLMVIGWFVWLGVLTGDYYGTITGAPFGLTKLDGTLSSNVFVSVWYFAAAWLLGVNILRARIRNYFRIQGRPNKSNYIQFERELKTNILLDDHSHLLTVVRNLETKLKHFFGWDYHVTTSPVQKTTLGRRFFEFQCTRFVFDDEIQDYKPFQIDIGQTNHDLLQEVHGLTKEEAIRRKELVGSNFISVKVPSFPVALLQEFTSFFYLYQFMILWLFYYYNYYYIGIVDTAVILISSLIRVFTRLTSEHRVKKMAEHRSDCSVLRDGQWIELSTAELVPGDVFEVAKDMAVPCDGVIISGNIVVDESSLTGEPLPIRKFPLNDDNINYDASGSGKNNTLYAGTTVSQATPIGQENHQKVTALVLRTNTATDKGKLVRKILFPNPILFVFDEQLRVVMAVLLCYGLICFGVALWLGGRGDIAAWFYGMFTISQIISPLLPAALVVGQSVAANRLRKLKIFCVDLPRIIIAGKVRIFCFDKTGTLTKEGLEFYGVQPINTYEDGHDALAEKQTTPSFMERNDKFPNITRVIRLGVATCHTVTKVKDQLIGNPVDIEMFRATKWELAPQAEGNYLDTLIPTEEPNATPIQVVKRYEFVHARASMSVAILDPTSGHVHVYVKGSFEKVKELCDPAFIPADYDTMCNKLAMEGCYVLAMAHRDLGKIDPQSILEWSREEMESHVKLMGLILFKNMLKDDTTSAIGQLKEGGTRTVMITGDTALTGIYIARQCGMIPPNNRVLLGDVSRTGLVWTDVDTGEATNMEQAVDDKHNIPVELAVTNKAFNHMVEDDSVRKYLLDIRVYARMKPNDKVECVQLHMERGVTAMCGDGGNDCGALRASHVGLALSEAEASIVSPFSSSTRSIMSCVELLKQGRAALATSFAGYKYLIMYGQTMAWVKIFTFYYSMQPSQNVWIMIDAFVTVGLSWAVTQSMAATRLADTRPTARILGPETLASVLGQIVINHLFFIGAFIFLRQQSWYRCNEFDSSIVDYSKWWLLGDNYESETASFVSLYQFVNAAMVFNFGHKYRAAGWRNWKLLILWAGLLVIVMYSQLANPNRLGCLLRLNCGTAEVLEELGYGYPSWYIEPYSLPQGHNVYPTDFRWKLWGLSIANMIAGIFWQVVVVLEPVREYTKRKYPQKRLTLKL</sequence>
<feature type="transmembrane region" description="Helical" evidence="12">
    <location>
        <begin position="1142"/>
        <end position="1161"/>
    </location>
</feature>
<evidence type="ECO:0000256" key="7">
    <source>
        <dbReference type="ARBA" id="ARBA00022842"/>
    </source>
</evidence>
<evidence type="ECO:0000256" key="11">
    <source>
        <dbReference type="SAM" id="MobiDB-lite"/>
    </source>
</evidence>
<name>A0ABR2W3Q5_9FUNG</name>
<keyword evidence="9 12" id="KW-1133">Transmembrane helix</keyword>
<evidence type="ECO:0000259" key="14">
    <source>
        <dbReference type="Pfam" id="PF00122"/>
    </source>
</evidence>
<comment type="subcellular location">
    <subcellularLocation>
        <location evidence="1">Membrane</location>
        <topology evidence="1">Multi-pass membrane protein</topology>
    </subcellularLocation>
</comment>
<dbReference type="SFLD" id="SFLDG00002">
    <property type="entry name" value="C1.7:_P-type_atpase_like"/>
    <property type="match status" value="1"/>
</dbReference>
<dbReference type="PANTHER" id="PTHR45630">
    <property type="entry name" value="CATION-TRANSPORTING ATPASE-RELATED"/>
    <property type="match status" value="1"/>
</dbReference>
<dbReference type="SUPFAM" id="SSF81660">
    <property type="entry name" value="Metal cation-transporting ATPase, ATP-binding domain N"/>
    <property type="match status" value="1"/>
</dbReference>
<keyword evidence="5" id="KW-0547">Nucleotide-binding</keyword>
<protein>
    <recommendedName>
        <fullName evidence="18">Cation-transporting P-type ATPase N-terminal domain-containing protein</fullName>
    </recommendedName>
</protein>
<feature type="transmembrane region" description="Helical" evidence="12">
    <location>
        <begin position="249"/>
        <end position="269"/>
    </location>
</feature>
<evidence type="ECO:0000256" key="2">
    <source>
        <dbReference type="ARBA" id="ARBA00006000"/>
    </source>
</evidence>
<evidence type="ECO:0000256" key="12">
    <source>
        <dbReference type="SAM" id="Phobius"/>
    </source>
</evidence>
<organism evidence="16 17">
    <name type="scientific">Basidiobolus ranarum</name>
    <dbReference type="NCBI Taxonomy" id="34480"/>
    <lineage>
        <taxon>Eukaryota</taxon>
        <taxon>Fungi</taxon>
        <taxon>Fungi incertae sedis</taxon>
        <taxon>Zoopagomycota</taxon>
        <taxon>Entomophthoromycotina</taxon>
        <taxon>Basidiobolomycetes</taxon>
        <taxon>Basidiobolales</taxon>
        <taxon>Basidiobolaceae</taxon>
        <taxon>Basidiobolus</taxon>
    </lineage>
</organism>
<feature type="transmembrane region" description="Helical" evidence="12">
    <location>
        <begin position="678"/>
        <end position="703"/>
    </location>
</feature>
<dbReference type="InterPro" id="IPR023298">
    <property type="entry name" value="ATPase_P-typ_TM_dom_sf"/>
</dbReference>
<comment type="similarity">
    <text evidence="2">Belongs to the cation transport ATPase (P-type) (TC 3.A.3) family. Type V subfamily.</text>
</comment>
<dbReference type="NCBIfam" id="TIGR01494">
    <property type="entry name" value="ATPase_P-type"/>
    <property type="match status" value="1"/>
</dbReference>
<dbReference type="InterPro" id="IPR004014">
    <property type="entry name" value="ATPase_P-typ_cation-transptr_N"/>
</dbReference>
<dbReference type="Pfam" id="PF00122">
    <property type="entry name" value="E1-E2_ATPase"/>
    <property type="match status" value="1"/>
</dbReference>
<dbReference type="InterPro" id="IPR023214">
    <property type="entry name" value="HAD_sf"/>
</dbReference>
<dbReference type="Pfam" id="PF00690">
    <property type="entry name" value="Cation_ATPase_N"/>
    <property type="match status" value="1"/>
</dbReference>
<reference evidence="16 17" key="1">
    <citation type="submission" date="2023-04" db="EMBL/GenBank/DDBJ databases">
        <title>Genome of Basidiobolus ranarum AG-B5.</title>
        <authorList>
            <person name="Stajich J.E."/>
            <person name="Carter-House D."/>
            <person name="Gryganskyi A."/>
        </authorList>
    </citation>
    <scope>NUCLEOTIDE SEQUENCE [LARGE SCALE GENOMIC DNA]</scope>
    <source>
        <strain evidence="16 17">AG-B5</strain>
    </source>
</reference>
<dbReference type="Proteomes" id="UP001479436">
    <property type="component" value="Unassembled WGS sequence"/>
</dbReference>
<dbReference type="NCBIfam" id="TIGR01657">
    <property type="entry name" value="P-ATPase-V"/>
    <property type="match status" value="1"/>
</dbReference>
<evidence type="ECO:0000256" key="8">
    <source>
        <dbReference type="ARBA" id="ARBA00022967"/>
    </source>
</evidence>
<keyword evidence="13" id="KW-0732">Signal</keyword>
<dbReference type="SUPFAM" id="SSF56784">
    <property type="entry name" value="HAD-like"/>
    <property type="match status" value="1"/>
</dbReference>
<dbReference type="Gene3D" id="3.40.1110.10">
    <property type="entry name" value="Calcium-transporting ATPase, cytoplasmic domain N"/>
    <property type="match status" value="1"/>
</dbReference>
<dbReference type="Gene3D" id="2.70.150.10">
    <property type="entry name" value="Calcium-transporting ATPase, cytoplasmic transduction domain A"/>
    <property type="match status" value="1"/>
</dbReference>
<dbReference type="SFLD" id="SFLDS00003">
    <property type="entry name" value="Haloacid_Dehalogenase"/>
    <property type="match status" value="1"/>
</dbReference>
<accession>A0ABR2W3Q5</accession>
<dbReference type="InterPro" id="IPR001757">
    <property type="entry name" value="P_typ_ATPase"/>
</dbReference>
<comment type="caution">
    <text evidence="16">The sequence shown here is derived from an EMBL/GenBank/DDBJ whole genome shotgun (WGS) entry which is preliminary data.</text>
</comment>
<keyword evidence="17" id="KW-1185">Reference proteome</keyword>
<evidence type="ECO:0000256" key="1">
    <source>
        <dbReference type="ARBA" id="ARBA00004141"/>
    </source>
</evidence>
<dbReference type="PANTHER" id="PTHR45630:SF11">
    <property type="entry name" value="CATION-TRANSPORTING P-TYPE ATPASE N-TERMINAL DOMAIN-CONTAINING PROTEIN"/>
    <property type="match status" value="1"/>
</dbReference>
<feature type="transmembrane region" description="Helical" evidence="12">
    <location>
        <begin position="299"/>
        <end position="317"/>
    </location>
</feature>
<dbReference type="SUPFAM" id="SSF81653">
    <property type="entry name" value="Calcium ATPase, transduction domain A"/>
    <property type="match status" value="1"/>
</dbReference>
<feature type="transmembrane region" description="Helical" evidence="12">
    <location>
        <begin position="653"/>
        <end position="672"/>
    </location>
</feature>
<feature type="transmembrane region" description="Helical" evidence="12">
    <location>
        <begin position="1167"/>
        <end position="1189"/>
    </location>
</feature>
<keyword evidence="4" id="KW-0479">Metal-binding</keyword>
<feature type="signal peptide" evidence="13">
    <location>
        <begin position="1"/>
        <end position="22"/>
    </location>
</feature>
<feature type="transmembrane region" description="Helical" evidence="12">
    <location>
        <begin position="168"/>
        <end position="189"/>
    </location>
</feature>
<proteinExistence type="inferred from homology"/>
<feature type="transmembrane region" description="Helical" evidence="12">
    <location>
        <begin position="1290"/>
        <end position="1308"/>
    </location>
</feature>
<dbReference type="Gene3D" id="3.40.50.1000">
    <property type="entry name" value="HAD superfamily/HAD-like"/>
    <property type="match status" value="1"/>
</dbReference>
<keyword evidence="10 12" id="KW-0472">Membrane</keyword>
<feature type="transmembrane region" description="Helical" evidence="12">
    <location>
        <begin position="1360"/>
        <end position="1380"/>
    </location>
</feature>
<gene>
    <name evidence="16" type="ORF">K7432_005718</name>
</gene>
<evidence type="ECO:0000259" key="15">
    <source>
        <dbReference type="Pfam" id="PF00690"/>
    </source>
</evidence>
<keyword evidence="6" id="KW-0067">ATP-binding</keyword>
<feature type="region of interest" description="Disordered" evidence="11">
    <location>
        <begin position="208"/>
        <end position="230"/>
    </location>
</feature>
<evidence type="ECO:0000256" key="3">
    <source>
        <dbReference type="ARBA" id="ARBA00022692"/>
    </source>
</evidence>
<dbReference type="InterPro" id="IPR008250">
    <property type="entry name" value="ATPase_P-typ_transduc_dom_A_sf"/>
</dbReference>
<keyword evidence="7" id="KW-0460">Magnesium</keyword>
<dbReference type="SFLD" id="SFLDF00027">
    <property type="entry name" value="p-type_atpase"/>
    <property type="match status" value="1"/>
</dbReference>
<dbReference type="InterPro" id="IPR036412">
    <property type="entry name" value="HAD-like_sf"/>
</dbReference>
<evidence type="ECO:0000256" key="10">
    <source>
        <dbReference type="ARBA" id="ARBA00023136"/>
    </source>
</evidence>
<evidence type="ECO:0000313" key="17">
    <source>
        <dbReference type="Proteomes" id="UP001479436"/>
    </source>
</evidence>
<dbReference type="SUPFAM" id="SSF81665">
    <property type="entry name" value="Calcium ATPase, transmembrane domain M"/>
    <property type="match status" value="1"/>
</dbReference>
<keyword evidence="3 12" id="KW-0812">Transmembrane</keyword>
<dbReference type="PRINTS" id="PR00121">
    <property type="entry name" value="NAKATPASE"/>
</dbReference>
<feature type="transmembrane region" description="Helical" evidence="12">
    <location>
        <begin position="1210"/>
        <end position="1228"/>
    </location>
</feature>
<evidence type="ECO:0000256" key="9">
    <source>
        <dbReference type="ARBA" id="ARBA00022989"/>
    </source>
</evidence>
<keyword evidence="8" id="KW-1278">Translocase</keyword>
<evidence type="ECO:0000256" key="13">
    <source>
        <dbReference type="SAM" id="SignalP"/>
    </source>
</evidence>
<dbReference type="InterPro" id="IPR018303">
    <property type="entry name" value="ATPase_P-typ_P_site"/>
</dbReference>
<evidence type="ECO:0000256" key="6">
    <source>
        <dbReference type="ARBA" id="ARBA00022840"/>
    </source>
</evidence>
<dbReference type="EMBL" id="JASJQH010007108">
    <property type="protein sequence ID" value="KAK9718114.1"/>
    <property type="molecule type" value="Genomic_DNA"/>
</dbReference>
<dbReference type="InterPro" id="IPR006544">
    <property type="entry name" value="P-type_TPase_V"/>
</dbReference>
<evidence type="ECO:0000256" key="4">
    <source>
        <dbReference type="ARBA" id="ARBA00022723"/>
    </source>
</evidence>
<feature type="chain" id="PRO_5047286123" description="Cation-transporting P-type ATPase N-terminal domain-containing protein" evidence="13">
    <location>
        <begin position="23"/>
        <end position="1400"/>
    </location>
</feature>
<evidence type="ECO:0008006" key="18">
    <source>
        <dbReference type="Google" id="ProtNLM"/>
    </source>
</evidence>
<dbReference type="InterPro" id="IPR044492">
    <property type="entry name" value="P_typ_ATPase_HD_dom"/>
</dbReference>
<dbReference type="InterPro" id="IPR023299">
    <property type="entry name" value="ATPase_P-typ_cyto_dom_N"/>
</dbReference>
<dbReference type="InterPro" id="IPR059000">
    <property type="entry name" value="ATPase_P-type_domA"/>
</dbReference>